<gene>
    <name evidence="2" type="ORF">H9950_07560</name>
</gene>
<reference evidence="2" key="1">
    <citation type="journal article" date="2021" name="PeerJ">
        <title>Extensive microbial diversity within the chicken gut microbiome revealed by metagenomics and culture.</title>
        <authorList>
            <person name="Gilroy R."/>
            <person name="Ravi A."/>
            <person name="Getino M."/>
            <person name="Pursley I."/>
            <person name="Horton D.L."/>
            <person name="Alikhan N.F."/>
            <person name="Baker D."/>
            <person name="Gharbi K."/>
            <person name="Hall N."/>
            <person name="Watson M."/>
            <person name="Adriaenssens E.M."/>
            <person name="Foster-Nyarko E."/>
            <person name="Jarju S."/>
            <person name="Secka A."/>
            <person name="Antonio M."/>
            <person name="Oren A."/>
            <person name="Chaudhuri R.R."/>
            <person name="La Ragione R."/>
            <person name="Hildebrand F."/>
            <person name="Pallen M.J."/>
        </authorList>
    </citation>
    <scope>NUCLEOTIDE SEQUENCE</scope>
    <source>
        <strain evidence="2">ChiHjej12B11-9795</strain>
    </source>
</reference>
<sequence>MWQEMSNPAVLAKIGHRLKDIRIKQNMTQGELAERAGMSILTVANIEKGKPVSMLLFLCVIRELGLLENLELLIPETKISPIELKRMQGKKRHRVRHTKDNNNE</sequence>
<dbReference type="GO" id="GO:0003677">
    <property type="term" value="F:DNA binding"/>
    <property type="evidence" value="ECO:0007669"/>
    <property type="project" value="InterPro"/>
</dbReference>
<comment type="caution">
    <text evidence="2">The sequence shown here is derived from an EMBL/GenBank/DDBJ whole genome shotgun (WGS) entry which is preliminary data.</text>
</comment>
<organism evidence="2 3">
    <name type="scientific">Candidatus Bacteroides avicola</name>
    <dbReference type="NCBI Taxonomy" id="2838468"/>
    <lineage>
        <taxon>Bacteria</taxon>
        <taxon>Pseudomonadati</taxon>
        <taxon>Bacteroidota</taxon>
        <taxon>Bacteroidia</taxon>
        <taxon>Bacteroidales</taxon>
        <taxon>Bacteroidaceae</taxon>
        <taxon>Bacteroides</taxon>
    </lineage>
</organism>
<dbReference type="AlphaFoldDB" id="A0A9D2KWA0"/>
<dbReference type="InterPro" id="IPR001387">
    <property type="entry name" value="Cro/C1-type_HTH"/>
</dbReference>
<protein>
    <submittedName>
        <fullName evidence="2">Helix-turn-helix domain-containing protein</fullName>
    </submittedName>
</protein>
<dbReference type="Pfam" id="PF01381">
    <property type="entry name" value="HTH_3"/>
    <property type="match status" value="1"/>
</dbReference>
<dbReference type="Gene3D" id="1.10.260.40">
    <property type="entry name" value="lambda repressor-like DNA-binding domains"/>
    <property type="match status" value="1"/>
</dbReference>
<accession>A0A9D2KWA0</accession>
<evidence type="ECO:0000313" key="2">
    <source>
        <dbReference type="EMBL" id="HJA86029.1"/>
    </source>
</evidence>
<dbReference type="Proteomes" id="UP000823862">
    <property type="component" value="Unassembled WGS sequence"/>
</dbReference>
<dbReference type="SMART" id="SM00530">
    <property type="entry name" value="HTH_XRE"/>
    <property type="match status" value="1"/>
</dbReference>
<evidence type="ECO:0000259" key="1">
    <source>
        <dbReference type="PROSITE" id="PS50943"/>
    </source>
</evidence>
<dbReference type="CDD" id="cd00093">
    <property type="entry name" value="HTH_XRE"/>
    <property type="match status" value="1"/>
</dbReference>
<feature type="domain" description="HTH cro/C1-type" evidence="1">
    <location>
        <begin position="18"/>
        <end position="50"/>
    </location>
</feature>
<evidence type="ECO:0000313" key="3">
    <source>
        <dbReference type="Proteomes" id="UP000823862"/>
    </source>
</evidence>
<dbReference type="InterPro" id="IPR010982">
    <property type="entry name" value="Lambda_DNA-bd_dom_sf"/>
</dbReference>
<dbReference type="EMBL" id="DWZI01000038">
    <property type="protein sequence ID" value="HJA86029.1"/>
    <property type="molecule type" value="Genomic_DNA"/>
</dbReference>
<reference evidence="2" key="2">
    <citation type="submission" date="2021-04" db="EMBL/GenBank/DDBJ databases">
        <authorList>
            <person name="Gilroy R."/>
        </authorList>
    </citation>
    <scope>NUCLEOTIDE SEQUENCE</scope>
    <source>
        <strain evidence="2">ChiHjej12B11-9795</strain>
    </source>
</reference>
<name>A0A9D2KWA0_9BACE</name>
<dbReference type="SUPFAM" id="SSF47413">
    <property type="entry name" value="lambda repressor-like DNA-binding domains"/>
    <property type="match status" value="1"/>
</dbReference>
<dbReference type="PROSITE" id="PS50943">
    <property type="entry name" value="HTH_CROC1"/>
    <property type="match status" value="1"/>
</dbReference>
<proteinExistence type="predicted"/>